<protein>
    <submittedName>
        <fullName evidence="2">Predicted protein</fullName>
    </submittedName>
</protein>
<feature type="region of interest" description="Disordered" evidence="1">
    <location>
        <begin position="46"/>
        <end position="71"/>
    </location>
</feature>
<reference evidence="2" key="1">
    <citation type="journal article" date="2011" name="Plant Physiol.">
        <title>Comprehensive sequence analysis of 24,783 barley full-length cDNAs derived from 12 clone libraries.</title>
        <authorList>
            <person name="Matsumoto T."/>
            <person name="Tanaka T."/>
            <person name="Sakai H."/>
            <person name="Amano N."/>
            <person name="Kanamori H."/>
            <person name="Kurita K."/>
            <person name="Kikuta A."/>
            <person name="Kamiya K."/>
            <person name="Yamamoto M."/>
            <person name="Ikawa H."/>
            <person name="Fujii N."/>
            <person name="Hori K."/>
            <person name="Itoh T."/>
            <person name="Sato K."/>
        </authorList>
    </citation>
    <scope>NUCLEOTIDE SEQUENCE</scope>
    <source>
        <tissue evidence="2">Shoot</tissue>
    </source>
</reference>
<dbReference type="AlphaFoldDB" id="F2D235"/>
<name>F2D235_HORVV</name>
<evidence type="ECO:0000256" key="1">
    <source>
        <dbReference type="SAM" id="MobiDB-lite"/>
    </source>
</evidence>
<dbReference type="EMBL" id="AK357942">
    <property type="protein sequence ID" value="BAJ89156.1"/>
    <property type="molecule type" value="mRNA"/>
</dbReference>
<sequence>MHDMAGWTRTAVPASAAFLNTTVYGDSAFTVQRRPLPIRAVCLVPPSSRVHPTTSNTQHDDSIERVAPYST</sequence>
<evidence type="ECO:0000313" key="2">
    <source>
        <dbReference type="EMBL" id="BAJ89156.1"/>
    </source>
</evidence>
<accession>F2D235</accession>
<organism evidence="2">
    <name type="scientific">Hordeum vulgare subsp. vulgare</name>
    <name type="common">Domesticated barley</name>
    <dbReference type="NCBI Taxonomy" id="112509"/>
    <lineage>
        <taxon>Eukaryota</taxon>
        <taxon>Viridiplantae</taxon>
        <taxon>Streptophyta</taxon>
        <taxon>Embryophyta</taxon>
        <taxon>Tracheophyta</taxon>
        <taxon>Spermatophyta</taxon>
        <taxon>Magnoliopsida</taxon>
        <taxon>Liliopsida</taxon>
        <taxon>Poales</taxon>
        <taxon>Poaceae</taxon>
        <taxon>BOP clade</taxon>
        <taxon>Pooideae</taxon>
        <taxon>Triticodae</taxon>
        <taxon>Triticeae</taxon>
        <taxon>Hordeinae</taxon>
        <taxon>Hordeum</taxon>
    </lineage>
</organism>
<proteinExistence type="evidence at transcript level"/>